<keyword evidence="6" id="KW-1185">Reference proteome</keyword>
<dbReference type="OrthoDB" id="9772485at2"/>
<dbReference type="GO" id="GO:1901137">
    <property type="term" value="P:carbohydrate derivative biosynthetic process"/>
    <property type="evidence" value="ECO:0007669"/>
    <property type="project" value="UniProtKB-ARBA"/>
</dbReference>
<accession>A0A495IJG2</accession>
<dbReference type="PANTHER" id="PTHR45947:SF3">
    <property type="entry name" value="SULFOQUINOVOSYL TRANSFERASE SQD2"/>
    <property type="match status" value="1"/>
</dbReference>
<keyword evidence="2" id="KW-0328">Glycosyltransferase</keyword>
<evidence type="ECO:0000313" key="6">
    <source>
        <dbReference type="Proteomes" id="UP000280008"/>
    </source>
</evidence>
<evidence type="ECO:0000256" key="3">
    <source>
        <dbReference type="ARBA" id="ARBA00022679"/>
    </source>
</evidence>
<dbReference type="PANTHER" id="PTHR45947">
    <property type="entry name" value="SULFOQUINOVOSYL TRANSFERASE SQD2"/>
    <property type="match status" value="1"/>
</dbReference>
<dbReference type="Pfam" id="PF13692">
    <property type="entry name" value="Glyco_trans_1_4"/>
    <property type="match status" value="1"/>
</dbReference>
<organism evidence="5 6">
    <name type="scientific">Frondihabitans australicus</name>
    <dbReference type="NCBI Taxonomy" id="386892"/>
    <lineage>
        <taxon>Bacteria</taxon>
        <taxon>Bacillati</taxon>
        <taxon>Actinomycetota</taxon>
        <taxon>Actinomycetes</taxon>
        <taxon>Micrococcales</taxon>
        <taxon>Microbacteriaceae</taxon>
        <taxon>Frondihabitans</taxon>
    </lineage>
</organism>
<dbReference type="Gene3D" id="3.40.50.2000">
    <property type="entry name" value="Glycogen Phosphorylase B"/>
    <property type="match status" value="2"/>
</dbReference>
<protein>
    <recommendedName>
        <fullName evidence="1">D-inositol 3-phosphate glycosyltransferase</fullName>
    </recommendedName>
</protein>
<evidence type="ECO:0000259" key="4">
    <source>
        <dbReference type="Pfam" id="PF13579"/>
    </source>
</evidence>
<name>A0A495IJG2_9MICO</name>
<proteinExistence type="predicted"/>
<evidence type="ECO:0000256" key="1">
    <source>
        <dbReference type="ARBA" id="ARBA00021292"/>
    </source>
</evidence>
<reference evidence="5 6" key="1">
    <citation type="submission" date="2018-10" db="EMBL/GenBank/DDBJ databases">
        <title>Sequencing the genomes of 1000 actinobacteria strains.</title>
        <authorList>
            <person name="Klenk H.-P."/>
        </authorList>
    </citation>
    <scope>NUCLEOTIDE SEQUENCE [LARGE SCALE GENOMIC DNA]</scope>
    <source>
        <strain evidence="5 6">DSM 17894</strain>
    </source>
</reference>
<sequence length="392" mass="42203">MSGRARQARRGVLVVKTIDLSIDMMLRGQLRYLHEHGISPLAIAAADTGRLQSVAAREGIRSFALPFRRKPSPLSDLIGFVRLLALLAALRPAVVVYGTPKASLLTALAGVMTKTPVRIHLLRGMRLDTATGLLRRVLLVTEALTLRLSTRTIAVGHSLVRRCRELGLDTTHMTVVGSGSVGGVDLARFGPADPATRRACREHHKLGPETVVVGFVGRLTADKGVDALLGAVKRLRDGGRDVVVALVGPDDGVAGLTPATRADLGEGWVLRLGELDDPSEAFTLFDIFCLPSRREGLPTVVLEAWAAEVPVVTSDVAAFDALIDDGVTGVRARVDDEADLARALEAARRDRDALVSAARDHVRREFDHRVVWENHRREYAAALREATGAPVA</sequence>
<dbReference type="AlphaFoldDB" id="A0A495IJG2"/>
<dbReference type="InterPro" id="IPR050194">
    <property type="entry name" value="Glycosyltransferase_grp1"/>
</dbReference>
<comment type="caution">
    <text evidence="5">The sequence shown here is derived from an EMBL/GenBank/DDBJ whole genome shotgun (WGS) entry which is preliminary data.</text>
</comment>
<gene>
    <name evidence="5" type="ORF">C8E83_3289</name>
</gene>
<dbReference type="EMBL" id="RBKS01000001">
    <property type="protein sequence ID" value="RKR76124.1"/>
    <property type="molecule type" value="Genomic_DNA"/>
</dbReference>
<dbReference type="GO" id="GO:0016757">
    <property type="term" value="F:glycosyltransferase activity"/>
    <property type="evidence" value="ECO:0007669"/>
    <property type="project" value="UniProtKB-KW"/>
</dbReference>
<dbReference type="RefSeq" id="WP_121371075.1">
    <property type="nucleotide sequence ID" value="NZ_RBKS01000001.1"/>
</dbReference>
<evidence type="ECO:0000313" key="5">
    <source>
        <dbReference type="EMBL" id="RKR76124.1"/>
    </source>
</evidence>
<dbReference type="InterPro" id="IPR028098">
    <property type="entry name" value="Glyco_trans_4-like_N"/>
</dbReference>
<dbReference type="Pfam" id="PF13579">
    <property type="entry name" value="Glyco_trans_4_4"/>
    <property type="match status" value="1"/>
</dbReference>
<evidence type="ECO:0000256" key="2">
    <source>
        <dbReference type="ARBA" id="ARBA00022676"/>
    </source>
</evidence>
<dbReference type="SUPFAM" id="SSF53756">
    <property type="entry name" value="UDP-Glycosyltransferase/glycogen phosphorylase"/>
    <property type="match status" value="1"/>
</dbReference>
<dbReference type="Proteomes" id="UP000280008">
    <property type="component" value="Unassembled WGS sequence"/>
</dbReference>
<keyword evidence="3 5" id="KW-0808">Transferase</keyword>
<feature type="domain" description="Glycosyltransferase subfamily 4-like N-terminal" evidence="4">
    <location>
        <begin position="27"/>
        <end position="178"/>
    </location>
</feature>